<dbReference type="AlphaFoldDB" id="A0AAN8YQB8"/>
<evidence type="ECO:0000313" key="4">
    <source>
        <dbReference type="Proteomes" id="UP001370490"/>
    </source>
</evidence>
<feature type="domain" description="Glycosyltransferase family 28 N-terminal" evidence="2">
    <location>
        <begin position="275"/>
        <end position="328"/>
    </location>
</feature>
<evidence type="ECO:0000313" key="3">
    <source>
        <dbReference type="EMBL" id="KAK6911264.1"/>
    </source>
</evidence>
<keyword evidence="4" id="KW-1185">Reference proteome</keyword>
<comment type="caution">
    <text evidence="3">The sequence shown here is derived from an EMBL/GenBank/DDBJ whole genome shotgun (WGS) entry which is preliminary data.</text>
</comment>
<dbReference type="Gene3D" id="3.40.50.2000">
    <property type="entry name" value="Glycogen Phosphorylase B"/>
    <property type="match status" value="1"/>
</dbReference>
<dbReference type="InterPro" id="IPR050426">
    <property type="entry name" value="Glycosyltransferase_28"/>
</dbReference>
<accession>A0AAN8YQB8</accession>
<proteinExistence type="predicted"/>
<dbReference type="InterPro" id="IPR004276">
    <property type="entry name" value="GlycoTrans_28_N"/>
</dbReference>
<dbReference type="PANTHER" id="PTHR48050:SF13">
    <property type="entry name" value="STEROL 3-BETA-GLUCOSYLTRANSFERASE UGT80A2"/>
    <property type="match status" value="1"/>
</dbReference>
<dbReference type="GO" id="GO:0005975">
    <property type="term" value="P:carbohydrate metabolic process"/>
    <property type="evidence" value="ECO:0007669"/>
    <property type="project" value="InterPro"/>
</dbReference>
<evidence type="ECO:0000256" key="1">
    <source>
        <dbReference type="SAM" id="MobiDB-lite"/>
    </source>
</evidence>
<dbReference type="GO" id="GO:0016758">
    <property type="term" value="F:hexosyltransferase activity"/>
    <property type="evidence" value="ECO:0007669"/>
    <property type="project" value="InterPro"/>
</dbReference>
<evidence type="ECO:0000259" key="2">
    <source>
        <dbReference type="Pfam" id="PF03033"/>
    </source>
</evidence>
<reference evidence="3 4" key="1">
    <citation type="submission" date="2023-12" db="EMBL/GenBank/DDBJ databases">
        <title>A high-quality genome assembly for Dillenia turbinata (Dilleniales).</title>
        <authorList>
            <person name="Chanderbali A."/>
        </authorList>
    </citation>
    <scope>NUCLEOTIDE SEQUENCE [LARGE SCALE GENOMIC DNA]</scope>
    <source>
        <strain evidence="3">LSX21</strain>
        <tissue evidence="3">Leaf</tissue>
    </source>
</reference>
<dbReference type="Proteomes" id="UP001370490">
    <property type="component" value="Unassembled WGS sequence"/>
</dbReference>
<dbReference type="SUPFAM" id="SSF53756">
    <property type="entry name" value="UDP-Glycosyltransferase/glycogen phosphorylase"/>
    <property type="match status" value="1"/>
</dbReference>
<organism evidence="3 4">
    <name type="scientific">Dillenia turbinata</name>
    <dbReference type="NCBI Taxonomy" id="194707"/>
    <lineage>
        <taxon>Eukaryota</taxon>
        <taxon>Viridiplantae</taxon>
        <taxon>Streptophyta</taxon>
        <taxon>Embryophyta</taxon>
        <taxon>Tracheophyta</taxon>
        <taxon>Spermatophyta</taxon>
        <taxon>Magnoliopsida</taxon>
        <taxon>eudicotyledons</taxon>
        <taxon>Gunneridae</taxon>
        <taxon>Pentapetalae</taxon>
        <taxon>Dilleniales</taxon>
        <taxon>Dilleniaceae</taxon>
        <taxon>Dillenia</taxon>
    </lineage>
</organism>
<dbReference type="EMBL" id="JBAMMX010000028">
    <property type="protein sequence ID" value="KAK6911264.1"/>
    <property type="molecule type" value="Genomic_DNA"/>
</dbReference>
<feature type="region of interest" description="Disordered" evidence="1">
    <location>
        <begin position="88"/>
        <end position="114"/>
    </location>
</feature>
<name>A0AAN8YQB8_9MAGN</name>
<sequence>MPSPSSKGNRQLIIFQFRFRFTLSGQNFTNSLHKKGYLSIPDYFHDCDYDSDRSSSDTSVEDFVDCEIPIDDENGDGEIGVDSSIINAGPSSSSGLVERDPLTPSPEPHEVSKSGRSELTLVQVAKLARQIKALRLLAANIHDDKVPFKKKINESLDTEEACFYTVGILRSSVHNFAWLQELCLVIVKEDLSSLHGFMHLLMVTLDLIGLQLELPFLRWLRRVATVKDDGTVQFEVPANIKPDTVGGAPGVAEDGISDIGELDTIGIQGIHPLQIVMLIVGTRGDVQPFVAIGKRLQEHGHRVRLATHANFREFVLTAGLEFFPLGGDPKVLAGCKSPLILFSSAIISCSA</sequence>
<dbReference type="PANTHER" id="PTHR48050">
    <property type="entry name" value="STEROL 3-BETA-GLUCOSYLTRANSFERASE"/>
    <property type="match status" value="1"/>
</dbReference>
<gene>
    <name evidence="3" type="ORF">RJ641_023357</name>
</gene>
<feature type="compositionally biased region" description="Basic and acidic residues" evidence="1">
    <location>
        <begin position="97"/>
        <end position="114"/>
    </location>
</feature>
<protein>
    <submittedName>
        <fullName evidence="3">Glycosyltransferase family 28, N-terminal domain</fullName>
    </submittedName>
</protein>
<dbReference type="Pfam" id="PF03033">
    <property type="entry name" value="Glyco_transf_28"/>
    <property type="match status" value="1"/>
</dbReference>